<dbReference type="GO" id="GO:0008270">
    <property type="term" value="F:zinc ion binding"/>
    <property type="evidence" value="ECO:0007669"/>
    <property type="project" value="UniProtKB-KW"/>
</dbReference>
<gene>
    <name evidence="2" type="ORF">SAMN05660293_02481</name>
</gene>
<keyword evidence="2" id="KW-0862">Zinc</keyword>
<protein>
    <submittedName>
        <fullName evidence="2">Putative zinc-finger</fullName>
    </submittedName>
</protein>
<dbReference type="STRING" id="651661.SAMN05660293_02481"/>
<dbReference type="Proteomes" id="UP000190897">
    <property type="component" value="Unassembled WGS sequence"/>
</dbReference>
<dbReference type="InterPro" id="IPR011989">
    <property type="entry name" value="ARM-like"/>
</dbReference>
<dbReference type="Pfam" id="PF13490">
    <property type="entry name" value="zf-HC2"/>
    <property type="match status" value="1"/>
</dbReference>
<reference evidence="3" key="1">
    <citation type="submission" date="2017-02" db="EMBL/GenBank/DDBJ databases">
        <authorList>
            <person name="Varghese N."/>
            <person name="Submissions S."/>
        </authorList>
    </citation>
    <scope>NUCLEOTIDE SEQUENCE [LARGE SCALE GENOMIC DNA]</scope>
    <source>
        <strain evidence="3">DSM 22270</strain>
    </source>
</reference>
<feature type="domain" description="Putative zinc-finger" evidence="1">
    <location>
        <begin position="9"/>
        <end position="43"/>
    </location>
</feature>
<keyword evidence="2" id="KW-0479">Metal-binding</keyword>
<dbReference type="EMBL" id="FUZA01000002">
    <property type="protein sequence ID" value="SKB83612.1"/>
    <property type="molecule type" value="Genomic_DNA"/>
</dbReference>
<dbReference type="Gene3D" id="1.10.10.1320">
    <property type="entry name" value="Anti-sigma factor, zinc-finger domain"/>
    <property type="match status" value="1"/>
</dbReference>
<dbReference type="RefSeq" id="WP_082214960.1">
    <property type="nucleotide sequence ID" value="NZ_FUZA01000002.1"/>
</dbReference>
<keyword evidence="3" id="KW-1185">Reference proteome</keyword>
<dbReference type="InterPro" id="IPR027383">
    <property type="entry name" value="Znf_put"/>
</dbReference>
<dbReference type="InterPro" id="IPR016024">
    <property type="entry name" value="ARM-type_fold"/>
</dbReference>
<dbReference type="AlphaFoldDB" id="A0A1T5EHV0"/>
<dbReference type="InterPro" id="IPR041916">
    <property type="entry name" value="Anti_sigma_zinc_sf"/>
</dbReference>
<dbReference type="SUPFAM" id="SSF48371">
    <property type="entry name" value="ARM repeat"/>
    <property type="match status" value="1"/>
</dbReference>
<evidence type="ECO:0000259" key="1">
    <source>
        <dbReference type="Pfam" id="PF13490"/>
    </source>
</evidence>
<dbReference type="Gene3D" id="1.25.10.10">
    <property type="entry name" value="Leucine-rich Repeat Variant"/>
    <property type="match status" value="1"/>
</dbReference>
<sequence length="279" mass="31482">MKDDKDMSCEHAKDKLEDWLHNDLDKADRLSVDKHLAECVNCQEEFAADKQLWESLAKMKVPEPREEMRVNFYAMLDNFKAAEATNKPFSFQTLIEKLRDIVLPQWTVQVAFSLLLVGLGWVIGNKTSQNNVSSTAYQQQIETLATQVEDMKSNMMLALIENPSATERLRAVSYTSDITHADEKVIDALFTTLNNDPNVNVRLVALEALTQFAKDAAVREGLVKSLALQDSPMVQVALADVMVKLQEKGSVKELRKLLDKEGLNDLVKNKIEQTIKDLS</sequence>
<evidence type="ECO:0000313" key="3">
    <source>
        <dbReference type="Proteomes" id="UP000190897"/>
    </source>
</evidence>
<name>A0A1T5EHV0_9BACT</name>
<dbReference type="OrthoDB" id="978644at2"/>
<accession>A0A1T5EHV0</accession>
<evidence type="ECO:0000313" key="2">
    <source>
        <dbReference type="EMBL" id="SKB83612.1"/>
    </source>
</evidence>
<keyword evidence="2" id="KW-0863">Zinc-finger</keyword>
<organism evidence="2 3">
    <name type="scientific">Dyadobacter psychrophilus</name>
    <dbReference type="NCBI Taxonomy" id="651661"/>
    <lineage>
        <taxon>Bacteria</taxon>
        <taxon>Pseudomonadati</taxon>
        <taxon>Bacteroidota</taxon>
        <taxon>Cytophagia</taxon>
        <taxon>Cytophagales</taxon>
        <taxon>Spirosomataceae</taxon>
        <taxon>Dyadobacter</taxon>
    </lineage>
</organism>
<dbReference type="Pfam" id="PF13646">
    <property type="entry name" value="HEAT_2"/>
    <property type="match status" value="1"/>
</dbReference>
<proteinExistence type="predicted"/>